<organism evidence="1">
    <name type="scientific">freshwater metagenome</name>
    <dbReference type="NCBI Taxonomy" id="449393"/>
    <lineage>
        <taxon>unclassified sequences</taxon>
        <taxon>metagenomes</taxon>
        <taxon>ecological metagenomes</taxon>
    </lineage>
</organism>
<reference evidence="1" key="1">
    <citation type="submission" date="2020-05" db="EMBL/GenBank/DDBJ databases">
        <authorList>
            <person name="Chiriac C."/>
            <person name="Salcher M."/>
            <person name="Ghai R."/>
            <person name="Kavagutti S V."/>
        </authorList>
    </citation>
    <scope>NUCLEOTIDE SEQUENCE</scope>
</reference>
<dbReference type="EMBL" id="CAFBNG010000124">
    <property type="protein sequence ID" value="CAB4941933.1"/>
    <property type="molecule type" value="Genomic_DNA"/>
</dbReference>
<protein>
    <submittedName>
        <fullName evidence="1">Unannotated protein</fullName>
    </submittedName>
</protein>
<dbReference type="AlphaFoldDB" id="A0A6J7JFG7"/>
<name>A0A6J7JFG7_9ZZZZ</name>
<accession>A0A6J7JFG7</accession>
<evidence type="ECO:0000313" key="1">
    <source>
        <dbReference type="EMBL" id="CAB4941933.1"/>
    </source>
</evidence>
<gene>
    <name evidence="1" type="ORF">UFOPK3774_00700</name>
</gene>
<sequence>MARAQKRTRYLIHLDLAHNHRVLSHLHQELRLRRWGHTKLECDVPTRVGARCTNRACCRPIQNNVAQALLVQSLLDHRALHLQRLLQVVQLSQTIAAINVVQQLLCTVSNVQRSECMAASLQQLDPSDATLQLQQRALRSDPCHRIVCRCPP</sequence>
<proteinExistence type="predicted"/>